<dbReference type="EMBL" id="CP022356">
    <property type="protein sequence ID" value="ASK79009.1"/>
    <property type="molecule type" value="Genomic_DNA"/>
</dbReference>
<feature type="domain" description="HTH LytTR-type" evidence="2">
    <location>
        <begin position="8"/>
        <end position="112"/>
    </location>
</feature>
<reference evidence="3 4" key="1">
    <citation type="journal article" date="2016" name="Int. J. Syst. Evol. Microbiol.">
        <title>Paraphotobacterium marinum gen. nov., sp. nov., a member of the family Vibrionaceae, isolated from surface seawater.</title>
        <authorList>
            <person name="Huang Z."/>
            <person name="Dong C."/>
            <person name="Shao Z."/>
        </authorList>
    </citation>
    <scope>NUCLEOTIDE SEQUENCE [LARGE SCALE GENOMIC DNA]</scope>
    <source>
        <strain evidence="3 4">NSCS20N07D</strain>
    </source>
</reference>
<dbReference type="PANTHER" id="PTHR37299">
    <property type="entry name" value="TRANSCRIPTIONAL REGULATOR-RELATED"/>
    <property type="match status" value="1"/>
</dbReference>
<evidence type="ECO:0000256" key="1">
    <source>
        <dbReference type="ARBA" id="ARBA00023012"/>
    </source>
</evidence>
<dbReference type="InterPro" id="IPR007492">
    <property type="entry name" value="LytTR_DNA-bd_dom"/>
</dbReference>
<evidence type="ECO:0000313" key="4">
    <source>
        <dbReference type="Proteomes" id="UP000242175"/>
    </source>
</evidence>
<dbReference type="RefSeq" id="WP_089073917.1">
    <property type="nucleotide sequence ID" value="NZ_CBCSAM010000006.1"/>
</dbReference>
<proteinExistence type="predicted"/>
<dbReference type="SMART" id="SM00850">
    <property type="entry name" value="LytTR"/>
    <property type="match status" value="1"/>
</dbReference>
<dbReference type="PROSITE" id="PS50930">
    <property type="entry name" value="HTH_LYTTR"/>
    <property type="match status" value="1"/>
</dbReference>
<evidence type="ECO:0000313" key="3">
    <source>
        <dbReference type="EMBL" id="ASK79009.1"/>
    </source>
</evidence>
<dbReference type="AlphaFoldDB" id="A0A220VF89"/>
<evidence type="ECO:0000259" key="2">
    <source>
        <dbReference type="PROSITE" id="PS50930"/>
    </source>
</evidence>
<sequence length="119" mass="13951">MNPEISEIFVKKRDRELFIDVQNILYFQSSGNYMEFSNGEELFSVRSTTKEIANRLPRAFIQIHRSSIVNLTKISHVSTKQPSNKVFVSLTNGESFTVSRSYQKKFKDIWKNMKVTHEK</sequence>
<dbReference type="GO" id="GO:0003677">
    <property type="term" value="F:DNA binding"/>
    <property type="evidence" value="ECO:0007669"/>
    <property type="project" value="InterPro"/>
</dbReference>
<organism evidence="3 4">
    <name type="scientific">Paraphotobacterium marinum</name>
    <dbReference type="NCBI Taxonomy" id="1755811"/>
    <lineage>
        <taxon>Bacteria</taxon>
        <taxon>Pseudomonadati</taxon>
        <taxon>Pseudomonadota</taxon>
        <taxon>Gammaproteobacteria</taxon>
        <taxon>Vibrionales</taxon>
        <taxon>Vibrionaceae</taxon>
        <taxon>Paraphotobacterium</taxon>
    </lineage>
</organism>
<accession>A0A220VF89</accession>
<dbReference type="GO" id="GO:0000156">
    <property type="term" value="F:phosphorelay response regulator activity"/>
    <property type="evidence" value="ECO:0007669"/>
    <property type="project" value="InterPro"/>
</dbReference>
<gene>
    <name evidence="3" type="ORF">CF386_08040</name>
</gene>
<name>A0A220VF89_9GAMM</name>
<protein>
    <recommendedName>
        <fullName evidence="2">HTH LytTR-type domain-containing protein</fullName>
    </recommendedName>
</protein>
<dbReference type="Pfam" id="PF04397">
    <property type="entry name" value="LytTR"/>
    <property type="match status" value="1"/>
</dbReference>
<dbReference type="Proteomes" id="UP000242175">
    <property type="component" value="Chromosome small"/>
</dbReference>
<dbReference type="InterPro" id="IPR046947">
    <property type="entry name" value="LytR-like"/>
</dbReference>
<dbReference type="OrthoDB" id="9781059at2"/>
<keyword evidence="4" id="KW-1185">Reference proteome</keyword>
<dbReference type="KEGG" id="pmai:CF386_08040"/>
<dbReference type="PANTHER" id="PTHR37299:SF1">
    <property type="entry name" value="STAGE 0 SPORULATION PROTEIN A HOMOLOG"/>
    <property type="match status" value="1"/>
</dbReference>
<dbReference type="Gene3D" id="2.40.50.1020">
    <property type="entry name" value="LytTr DNA-binding domain"/>
    <property type="match status" value="1"/>
</dbReference>
<keyword evidence="1" id="KW-0902">Two-component regulatory system</keyword>